<accession>A0AAE0M0W4</accession>
<feature type="region of interest" description="Disordered" evidence="1">
    <location>
        <begin position="159"/>
        <end position="294"/>
    </location>
</feature>
<keyword evidence="4" id="KW-1185">Reference proteome</keyword>
<dbReference type="GO" id="GO:0005096">
    <property type="term" value="F:GTPase activator activity"/>
    <property type="evidence" value="ECO:0007669"/>
    <property type="project" value="TreeGrafter"/>
</dbReference>
<feature type="compositionally biased region" description="Basic and acidic residues" evidence="1">
    <location>
        <begin position="91"/>
        <end position="100"/>
    </location>
</feature>
<evidence type="ECO:0000313" key="4">
    <source>
        <dbReference type="Proteomes" id="UP001283341"/>
    </source>
</evidence>
<gene>
    <name evidence="3" type="ORF">B0H66DRAFT_329926</name>
</gene>
<dbReference type="EMBL" id="JAUEDM010000006">
    <property type="protein sequence ID" value="KAK3315002.1"/>
    <property type="molecule type" value="Genomic_DNA"/>
</dbReference>
<feature type="compositionally biased region" description="Low complexity" evidence="1">
    <location>
        <begin position="174"/>
        <end position="207"/>
    </location>
</feature>
<dbReference type="PROSITE" id="PS50086">
    <property type="entry name" value="TBC_RABGAP"/>
    <property type="match status" value="1"/>
</dbReference>
<reference evidence="3" key="1">
    <citation type="journal article" date="2023" name="Mol. Phylogenet. Evol.">
        <title>Genome-scale phylogeny and comparative genomics of the fungal order Sordariales.</title>
        <authorList>
            <person name="Hensen N."/>
            <person name="Bonometti L."/>
            <person name="Westerberg I."/>
            <person name="Brannstrom I.O."/>
            <person name="Guillou S."/>
            <person name="Cros-Aarteil S."/>
            <person name="Calhoun S."/>
            <person name="Haridas S."/>
            <person name="Kuo A."/>
            <person name="Mondo S."/>
            <person name="Pangilinan J."/>
            <person name="Riley R."/>
            <person name="LaButti K."/>
            <person name="Andreopoulos B."/>
            <person name="Lipzen A."/>
            <person name="Chen C."/>
            <person name="Yan M."/>
            <person name="Daum C."/>
            <person name="Ng V."/>
            <person name="Clum A."/>
            <person name="Steindorff A."/>
            <person name="Ohm R.A."/>
            <person name="Martin F."/>
            <person name="Silar P."/>
            <person name="Natvig D.O."/>
            <person name="Lalanne C."/>
            <person name="Gautier V."/>
            <person name="Ament-Velasquez S.L."/>
            <person name="Kruys A."/>
            <person name="Hutchinson M.I."/>
            <person name="Powell A.J."/>
            <person name="Barry K."/>
            <person name="Miller A.N."/>
            <person name="Grigoriev I.V."/>
            <person name="Debuchy R."/>
            <person name="Gladieux P."/>
            <person name="Hiltunen Thoren M."/>
            <person name="Johannesson H."/>
        </authorList>
    </citation>
    <scope>NUCLEOTIDE SEQUENCE</scope>
    <source>
        <strain evidence="3">CBS 118394</strain>
    </source>
</reference>
<feature type="compositionally biased region" description="Basic and acidic residues" evidence="1">
    <location>
        <begin position="351"/>
        <end position="361"/>
    </location>
</feature>
<feature type="region of interest" description="Disordered" evidence="1">
    <location>
        <begin position="865"/>
        <end position="887"/>
    </location>
</feature>
<evidence type="ECO:0000256" key="1">
    <source>
        <dbReference type="SAM" id="MobiDB-lite"/>
    </source>
</evidence>
<dbReference type="Gene3D" id="1.10.8.270">
    <property type="entry name" value="putative rabgap domain of human tbc1 domain family member 14 like domains"/>
    <property type="match status" value="1"/>
</dbReference>
<dbReference type="InterPro" id="IPR035969">
    <property type="entry name" value="Rab-GAP_TBC_sf"/>
</dbReference>
<sequence>MAPQKIPSMRHKTRPAARLAAFREDTGLVALRYEQTKQAEPPIPIPPRNPLRMTRPQFTVSSGIPIVVAAPPVPPPQEEHPLFRTQRSHYAHADDWRRDSGLAPTSSSVTIREEGDDVLVYEKILDDVSDAPSVYSVDEQQTSGPASPTIEEANASLRPAPLRLSTCPPPRPATPQQTETEPPSESTHTQPPPQHSQSPSRTSSFTQKIGKSFSLRSVSSLGAKRLRKKTLGDDDKVTSPDAPPATMRGSPNPPDSPKSAARSLTGRGRRSVSPQPTIDTEFMPITTPIPEDSLWDDFSNLSFSKRGSIMFGGRADMLAASSMAKSEDPVASPAPAPEYTGVMPGGDATEEGPRASTKEESPSIPSIRVVSMDVERESQKVRSLYDSGDGLNWQDGGRVSSGERLEPTEEVPSDEEENVVSSPLSSPANPPSGDQPTTSHTLAIATPRSASSLSPRDSQIKGEYERAGGLEDWEDVEGADVDRYGFIKQRRPGSRSETPELKSVQFSPRKRNVLVKRPGSAYSSSPGGLRPPSRKVSARSLNTFTSELSTASRRSTRSSIRSATNRLPHNRDRRWMDEAGEMLALQPGLSDIAEEKKTGKVADASKRKEAGRSEKWRKMAKVVSKGKAGEGMEFEFDNKNQKLVERTWKGIPDCWRSAAWFSFLASSAKAWRCTDTEQHLMAEFRRLQEVASPDDVQIDLDVPRTVNGHVMFRKRYRGGQRLLFRVLHAISLYFPETGYVQGMASLAATLLCYYDEERCFVMLVRLWKYRGLQRLYQPGFAGLMSALQDFEQRWLGGKDVASKLTELAIDPTAYGTRWYLTLFNLSIPFPAQLRVWDVFMLLGECPPEGSSLTIPPNTATSSQAAAAAIAAKESGSATTPDDTTNPRGLDILHATSAALMDALREVLLDSDFENAMKALTAWIPIKDEDLLMKVAKAEWKLHQGKEKDKKDKKKEKV</sequence>
<evidence type="ECO:0000259" key="2">
    <source>
        <dbReference type="PROSITE" id="PS50086"/>
    </source>
</evidence>
<evidence type="ECO:0000313" key="3">
    <source>
        <dbReference type="EMBL" id="KAK3315002.1"/>
    </source>
</evidence>
<name>A0AAE0M0W4_9PEZI</name>
<feature type="domain" description="Rab-GAP TBC" evidence="2">
    <location>
        <begin position="650"/>
        <end position="843"/>
    </location>
</feature>
<dbReference type="SUPFAM" id="SSF47923">
    <property type="entry name" value="Ypt/Rab-GAP domain of gyp1p"/>
    <property type="match status" value="2"/>
</dbReference>
<organism evidence="3 4">
    <name type="scientific">Apodospora peruviana</name>
    <dbReference type="NCBI Taxonomy" id="516989"/>
    <lineage>
        <taxon>Eukaryota</taxon>
        <taxon>Fungi</taxon>
        <taxon>Dikarya</taxon>
        <taxon>Ascomycota</taxon>
        <taxon>Pezizomycotina</taxon>
        <taxon>Sordariomycetes</taxon>
        <taxon>Sordariomycetidae</taxon>
        <taxon>Sordariales</taxon>
        <taxon>Lasiosphaeriaceae</taxon>
        <taxon>Apodospora</taxon>
    </lineage>
</organism>
<dbReference type="PANTHER" id="PTHR47219">
    <property type="entry name" value="RAB GTPASE-ACTIVATING PROTEIN 1-LIKE"/>
    <property type="match status" value="1"/>
</dbReference>
<feature type="region of interest" description="Disordered" evidence="1">
    <location>
        <begin position="33"/>
        <end position="55"/>
    </location>
</feature>
<dbReference type="Proteomes" id="UP001283341">
    <property type="component" value="Unassembled WGS sequence"/>
</dbReference>
<protein>
    <submittedName>
        <fullName evidence="3">Rab-GTPase-TBC domain-containing protein</fullName>
    </submittedName>
</protein>
<dbReference type="InterPro" id="IPR000195">
    <property type="entry name" value="Rab-GAP-TBC_dom"/>
</dbReference>
<dbReference type="PANTHER" id="PTHR47219:SF9">
    <property type="entry name" value="GTPASE ACTIVATING PROTEIN AND CENTROSOME-ASSOCIATED, ISOFORM B"/>
    <property type="match status" value="1"/>
</dbReference>
<feature type="compositionally biased region" description="Basic and acidic residues" evidence="1">
    <location>
        <begin position="458"/>
        <end position="469"/>
    </location>
</feature>
<reference evidence="3" key="2">
    <citation type="submission" date="2023-06" db="EMBL/GenBank/DDBJ databases">
        <authorList>
            <consortium name="Lawrence Berkeley National Laboratory"/>
            <person name="Haridas S."/>
            <person name="Hensen N."/>
            <person name="Bonometti L."/>
            <person name="Westerberg I."/>
            <person name="Brannstrom I.O."/>
            <person name="Guillou S."/>
            <person name="Cros-Aarteil S."/>
            <person name="Calhoun S."/>
            <person name="Kuo A."/>
            <person name="Mondo S."/>
            <person name="Pangilinan J."/>
            <person name="Riley R."/>
            <person name="Labutti K."/>
            <person name="Andreopoulos B."/>
            <person name="Lipzen A."/>
            <person name="Chen C."/>
            <person name="Yanf M."/>
            <person name="Daum C."/>
            <person name="Ng V."/>
            <person name="Clum A."/>
            <person name="Steindorff A."/>
            <person name="Ohm R."/>
            <person name="Martin F."/>
            <person name="Silar P."/>
            <person name="Natvig D."/>
            <person name="Lalanne C."/>
            <person name="Gautier V."/>
            <person name="Ament-Velasquez S.L."/>
            <person name="Kruys A."/>
            <person name="Hutchinson M.I."/>
            <person name="Powell A.J."/>
            <person name="Barry K."/>
            <person name="Miller A.N."/>
            <person name="Grigoriev I.V."/>
            <person name="Debuchy R."/>
            <person name="Gladieux P."/>
            <person name="Thoren M.H."/>
            <person name="Johannesson H."/>
        </authorList>
    </citation>
    <scope>NUCLEOTIDE SEQUENCE</scope>
    <source>
        <strain evidence="3">CBS 118394</strain>
    </source>
</reference>
<proteinExistence type="predicted"/>
<dbReference type="AlphaFoldDB" id="A0AAE0M0W4"/>
<feature type="compositionally biased region" description="Low complexity" evidence="1">
    <location>
        <begin position="545"/>
        <end position="564"/>
    </location>
</feature>
<feature type="region of interest" description="Disordered" evidence="1">
    <location>
        <begin position="321"/>
        <end position="573"/>
    </location>
</feature>
<dbReference type="GO" id="GO:0031267">
    <property type="term" value="F:small GTPase binding"/>
    <property type="evidence" value="ECO:0007669"/>
    <property type="project" value="TreeGrafter"/>
</dbReference>
<feature type="region of interest" description="Disordered" evidence="1">
    <location>
        <begin position="69"/>
        <end position="110"/>
    </location>
</feature>
<dbReference type="Pfam" id="PF00566">
    <property type="entry name" value="RabGAP-TBC"/>
    <property type="match status" value="1"/>
</dbReference>
<dbReference type="Gene3D" id="1.10.472.80">
    <property type="entry name" value="Ypt/Rab-GAP domain of gyp1p, domain 3"/>
    <property type="match status" value="1"/>
</dbReference>
<feature type="compositionally biased region" description="Polar residues" evidence="1">
    <location>
        <begin position="448"/>
        <end position="457"/>
    </location>
</feature>
<dbReference type="FunFam" id="1.10.472.80:FF:000055">
    <property type="entry name" value="TBC domain-containing protein C1778.09"/>
    <property type="match status" value="1"/>
</dbReference>
<feature type="compositionally biased region" description="Acidic residues" evidence="1">
    <location>
        <begin position="408"/>
        <end position="418"/>
    </location>
</feature>
<comment type="caution">
    <text evidence="3">The sequence shown here is derived from an EMBL/GenBank/DDBJ whole genome shotgun (WGS) entry which is preliminary data.</text>
</comment>
<feature type="compositionally biased region" description="Low complexity" evidence="1">
    <location>
        <begin position="865"/>
        <end position="877"/>
    </location>
</feature>
<dbReference type="InterPro" id="IPR050302">
    <property type="entry name" value="Rab_GAP_TBC_domain"/>
</dbReference>
<dbReference type="FunFam" id="1.10.8.270:FF:000023">
    <property type="entry name" value="TBC domain-containing protein C1778.09"/>
    <property type="match status" value="1"/>
</dbReference>
<dbReference type="SMART" id="SM00164">
    <property type="entry name" value="TBC"/>
    <property type="match status" value="1"/>
</dbReference>